<dbReference type="Proteomes" id="UP000053095">
    <property type="component" value="Unassembled WGS sequence"/>
</dbReference>
<dbReference type="AlphaFoldDB" id="A0A6V8HA00"/>
<accession>A0A6V8HA00</accession>
<protein>
    <submittedName>
        <fullName evidence="1">Uncharacterized protein</fullName>
    </submittedName>
</protein>
<sequence>MADQGKVISKGVSDEAWNKLDEEWGPTAKTFRELNFFRNYRGPYDHYKPPENLEEKEVPVNDQKITLLLNPKEVFVNNEKISLLQIRYGSIPKVNGEQPCLWFLLKHEPDPDGQISKRGLLQIWLHIWETTQDKGPARVPIAEQSPGDVINEATQLGQDMYVLAAKIFDPREWSNIKAELGRKLDKAEPLFVQMQNSQMNTVHSHVCKWAVEGRMF</sequence>
<reference evidence="2" key="1">
    <citation type="journal article" date="2015" name="Genome Announc.">
        <title>Draft genome sequence of Talaromyces cellulolyticus strain Y-94, a source of lignocellulosic biomass-degrading enzymes.</title>
        <authorList>
            <person name="Fujii T."/>
            <person name="Koike H."/>
            <person name="Sawayama S."/>
            <person name="Yano S."/>
            <person name="Inoue H."/>
        </authorList>
    </citation>
    <scope>NUCLEOTIDE SEQUENCE [LARGE SCALE GENOMIC DNA]</scope>
    <source>
        <strain evidence="2">Y-94</strain>
    </source>
</reference>
<evidence type="ECO:0000313" key="2">
    <source>
        <dbReference type="Proteomes" id="UP000053095"/>
    </source>
</evidence>
<comment type="caution">
    <text evidence="1">The sequence shown here is derived from an EMBL/GenBank/DDBJ whole genome shotgun (WGS) entry which is preliminary data.</text>
</comment>
<organism evidence="1 2">
    <name type="scientific">Talaromyces pinophilus</name>
    <name type="common">Penicillium pinophilum</name>
    <dbReference type="NCBI Taxonomy" id="128442"/>
    <lineage>
        <taxon>Eukaryota</taxon>
        <taxon>Fungi</taxon>
        <taxon>Dikarya</taxon>
        <taxon>Ascomycota</taxon>
        <taxon>Pezizomycotina</taxon>
        <taxon>Eurotiomycetes</taxon>
        <taxon>Eurotiomycetidae</taxon>
        <taxon>Eurotiales</taxon>
        <taxon>Trichocomaceae</taxon>
        <taxon>Talaromyces</taxon>
        <taxon>Talaromyces sect. Talaromyces</taxon>
    </lineage>
</organism>
<proteinExistence type="predicted"/>
<keyword evidence="2" id="KW-1185">Reference proteome</keyword>
<name>A0A6V8HA00_TALPI</name>
<dbReference type="EMBL" id="DF933829">
    <property type="protein sequence ID" value="GAM37963.1"/>
    <property type="molecule type" value="Genomic_DNA"/>
</dbReference>
<gene>
    <name evidence="1" type="ORF">TCE0_033r08327</name>
</gene>
<evidence type="ECO:0000313" key="1">
    <source>
        <dbReference type="EMBL" id="GAM37963.1"/>
    </source>
</evidence>